<keyword evidence="14" id="KW-0007">Acetylation</keyword>
<dbReference type="InterPro" id="IPR013083">
    <property type="entry name" value="Znf_RING/FYVE/PHD"/>
</dbReference>
<dbReference type="Gene3D" id="3.30.40.10">
    <property type="entry name" value="Zinc/RING finger domain, C3HC4 (zinc finger)"/>
    <property type="match status" value="1"/>
</dbReference>
<evidence type="ECO:0000256" key="17">
    <source>
        <dbReference type="ARBA" id="ARBA00073100"/>
    </source>
</evidence>
<evidence type="ECO:0000256" key="6">
    <source>
        <dbReference type="ARBA" id="ARBA00022490"/>
    </source>
</evidence>
<dbReference type="PRINTS" id="PR01407">
    <property type="entry name" value="BUTYPHLNCDUF"/>
</dbReference>
<evidence type="ECO:0000256" key="3">
    <source>
        <dbReference type="ARBA" id="ARBA00004906"/>
    </source>
</evidence>
<evidence type="ECO:0000259" key="21">
    <source>
        <dbReference type="PROSITE" id="PS50188"/>
    </source>
</evidence>
<accession>A0A8B7U5E8</accession>
<keyword evidence="12" id="KW-0862">Zinc</keyword>
<proteinExistence type="inferred from homology"/>
<evidence type="ECO:0000259" key="20">
    <source>
        <dbReference type="PROSITE" id="PS50089"/>
    </source>
</evidence>
<evidence type="ECO:0000256" key="5">
    <source>
        <dbReference type="ARBA" id="ARBA00012483"/>
    </source>
</evidence>
<dbReference type="InterPro" id="IPR051051">
    <property type="entry name" value="E3_ubiq-ligase_TRIM/RNF"/>
</dbReference>
<dbReference type="SUPFAM" id="SSF49899">
    <property type="entry name" value="Concanavalin A-like lectins/glucanases"/>
    <property type="match status" value="1"/>
</dbReference>
<dbReference type="InterPro" id="IPR018957">
    <property type="entry name" value="Znf_C3HC4_RING-type"/>
</dbReference>
<dbReference type="SMART" id="SM00184">
    <property type="entry name" value="RING"/>
    <property type="match status" value="1"/>
</dbReference>
<dbReference type="InterPro" id="IPR013320">
    <property type="entry name" value="ConA-like_dom_sf"/>
</dbReference>
<keyword evidence="6" id="KW-0963">Cytoplasm</keyword>
<evidence type="ECO:0000256" key="15">
    <source>
        <dbReference type="ARBA" id="ARBA00023054"/>
    </source>
</evidence>
<feature type="domain" description="RING-type" evidence="20">
    <location>
        <begin position="12"/>
        <end position="51"/>
    </location>
</feature>
<dbReference type="FunFam" id="3.30.160.60:FF:002396">
    <property type="entry name" value="Tripartite motif containing 65"/>
    <property type="match status" value="1"/>
</dbReference>
<evidence type="ECO:0000256" key="10">
    <source>
        <dbReference type="ARBA" id="ARBA00022723"/>
    </source>
</evidence>
<feature type="domain" description="B30.2/SPRY" evidence="21">
    <location>
        <begin position="313"/>
        <end position="506"/>
    </location>
</feature>
<dbReference type="PROSITE" id="PS50089">
    <property type="entry name" value="ZF_RING_2"/>
    <property type="match status" value="1"/>
</dbReference>
<evidence type="ECO:0000256" key="12">
    <source>
        <dbReference type="ARBA" id="ARBA00022833"/>
    </source>
</evidence>
<dbReference type="EC" id="2.3.2.27" evidence="5"/>
<reference evidence="22" key="1">
    <citation type="submission" date="2023-09" db="UniProtKB">
        <authorList>
            <consortium name="Ensembl"/>
        </authorList>
    </citation>
    <scope>IDENTIFICATION</scope>
</reference>
<dbReference type="PROSITE" id="PS50188">
    <property type="entry name" value="B302_SPRY"/>
    <property type="match status" value="1"/>
</dbReference>
<evidence type="ECO:0000256" key="2">
    <source>
        <dbReference type="ARBA" id="ARBA00004496"/>
    </source>
</evidence>
<evidence type="ECO:0000256" key="4">
    <source>
        <dbReference type="ARBA" id="ARBA00008518"/>
    </source>
</evidence>
<dbReference type="InterPro" id="IPR000315">
    <property type="entry name" value="Znf_B-box"/>
</dbReference>
<dbReference type="GO" id="GO:0032728">
    <property type="term" value="P:positive regulation of interferon-beta production"/>
    <property type="evidence" value="ECO:0007669"/>
    <property type="project" value="UniProtKB-ARBA"/>
</dbReference>
<comment type="pathway">
    <text evidence="3">Protein modification; protein ubiquitination.</text>
</comment>
<evidence type="ECO:0000256" key="14">
    <source>
        <dbReference type="ARBA" id="ARBA00022990"/>
    </source>
</evidence>
<dbReference type="Pfam" id="PF00097">
    <property type="entry name" value="zf-C3HC4"/>
    <property type="match status" value="1"/>
</dbReference>
<comment type="similarity">
    <text evidence="4">Belongs to the TRIM/RBCC family.</text>
</comment>
<dbReference type="Gene3D" id="2.60.120.920">
    <property type="match status" value="1"/>
</dbReference>
<dbReference type="SUPFAM" id="SSF57845">
    <property type="entry name" value="B-box zinc-binding domain"/>
    <property type="match status" value="1"/>
</dbReference>
<evidence type="ECO:0000256" key="7">
    <source>
        <dbReference type="ARBA" id="ARBA00022553"/>
    </source>
</evidence>
<dbReference type="Pfam" id="PF25600">
    <property type="entry name" value="TRIM_CC"/>
    <property type="match status" value="1"/>
</dbReference>
<keyword evidence="23" id="KW-1185">Reference proteome</keyword>
<dbReference type="InterPro" id="IPR003877">
    <property type="entry name" value="SPRY_dom"/>
</dbReference>
<dbReference type="KEGG" id="ccan:109683491"/>
<keyword evidence="9" id="KW-0808">Transferase</keyword>
<dbReference type="FunFam" id="3.30.40.10:FF:000492">
    <property type="entry name" value="Tripartite motif containing 65"/>
    <property type="match status" value="1"/>
</dbReference>
<comment type="subunit">
    <text evidence="16">Homo-multimerizes. Interacts with ARRDC4.</text>
</comment>
<gene>
    <name evidence="22 24" type="primary">Trim65</name>
</gene>
<evidence type="ECO:0000256" key="11">
    <source>
        <dbReference type="ARBA" id="ARBA00022771"/>
    </source>
</evidence>
<dbReference type="InterPro" id="IPR043136">
    <property type="entry name" value="B30.2/SPRY_sf"/>
</dbReference>
<dbReference type="SMART" id="SM00449">
    <property type="entry name" value="SPRY"/>
    <property type="match status" value="1"/>
</dbReference>
<evidence type="ECO:0000256" key="18">
    <source>
        <dbReference type="ARBA" id="ARBA00076763"/>
    </source>
</evidence>
<evidence type="ECO:0000256" key="9">
    <source>
        <dbReference type="ARBA" id="ARBA00022679"/>
    </source>
</evidence>
<dbReference type="Ensembl" id="ENSCCNT00000019049.1">
    <property type="protein sequence ID" value="ENSCCNP00000014540.1"/>
    <property type="gene ID" value="ENSCCNG00000015013.1"/>
</dbReference>
<dbReference type="FunFam" id="2.60.120.920:FF:000061">
    <property type="entry name" value="Tripartite motif containing 65"/>
    <property type="match status" value="1"/>
</dbReference>
<dbReference type="CTD" id="201292"/>
<dbReference type="CDD" id="cd12896">
    <property type="entry name" value="SPRY_PRY_TRIM65"/>
    <property type="match status" value="1"/>
</dbReference>
<dbReference type="PANTHER" id="PTHR25465">
    <property type="entry name" value="B-BOX DOMAIN CONTAINING"/>
    <property type="match status" value="1"/>
</dbReference>
<dbReference type="RefSeq" id="XP_020014953.1">
    <property type="nucleotide sequence ID" value="XM_020159364.1"/>
</dbReference>
<organism evidence="24">
    <name type="scientific">Castor canadensis</name>
    <name type="common">American beaver</name>
    <dbReference type="NCBI Taxonomy" id="51338"/>
    <lineage>
        <taxon>Eukaryota</taxon>
        <taxon>Metazoa</taxon>
        <taxon>Chordata</taxon>
        <taxon>Craniata</taxon>
        <taxon>Vertebrata</taxon>
        <taxon>Euteleostomi</taxon>
        <taxon>Mammalia</taxon>
        <taxon>Eutheria</taxon>
        <taxon>Euarchontoglires</taxon>
        <taxon>Glires</taxon>
        <taxon>Rodentia</taxon>
        <taxon>Castorimorpha</taxon>
        <taxon>Castoridae</taxon>
        <taxon>Castor</taxon>
    </lineage>
</organism>
<dbReference type="SMART" id="SM00336">
    <property type="entry name" value="BBOX"/>
    <property type="match status" value="1"/>
</dbReference>
<dbReference type="GO" id="GO:0043254">
    <property type="term" value="P:regulation of protein-containing complex assembly"/>
    <property type="evidence" value="ECO:0007669"/>
    <property type="project" value="UniProtKB-ARBA"/>
</dbReference>
<evidence type="ECO:0000313" key="23">
    <source>
        <dbReference type="Proteomes" id="UP001732720"/>
    </source>
</evidence>
<dbReference type="GO" id="GO:0005737">
    <property type="term" value="C:cytoplasm"/>
    <property type="evidence" value="ECO:0007669"/>
    <property type="project" value="UniProtKB-SubCell"/>
</dbReference>
<evidence type="ECO:0000256" key="1">
    <source>
        <dbReference type="ARBA" id="ARBA00000900"/>
    </source>
</evidence>
<dbReference type="Proteomes" id="UP001732720">
    <property type="component" value="Chromosome 11"/>
</dbReference>
<dbReference type="GO" id="GO:0070534">
    <property type="term" value="P:protein K63-linked ubiquitination"/>
    <property type="evidence" value="ECO:0007669"/>
    <property type="project" value="UniProtKB-ARBA"/>
</dbReference>
<dbReference type="GO" id="GO:0008270">
    <property type="term" value="F:zinc ion binding"/>
    <property type="evidence" value="ECO:0007669"/>
    <property type="project" value="UniProtKB-KW"/>
</dbReference>
<reference evidence="24" key="2">
    <citation type="submission" date="2025-04" db="UniProtKB">
        <authorList>
            <consortium name="RefSeq"/>
        </authorList>
    </citation>
    <scope>IDENTIFICATION</scope>
    <source>
        <tissue evidence="24">Leukocyte</tissue>
    </source>
</reference>
<dbReference type="Gene3D" id="3.30.160.60">
    <property type="entry name" value="Classic Zinc Finger"/>
    <property type="match status" value="1"/>
</dbReference>
<keyword evidence="15" id="KW-0175">Coiled coil</keyword>
<evidence type="ECO:0000313" key="22">
    <source>
        <dbReference type="Ensembl" id="ENSCCNP00000014540.1"/>
    </source>
</evidence>
<dbReference type="GO" id="GO:0061630">
    <property type="term" value="F:ubiquitin protein ligase activity"/>
    <property type="evidence" value="ECO:0007669"/>
    <property type="project" value="UniProtKB-EC"/>
</dbReference>
<comment type="subcellular location">
    <subcellularLocation>
        <location evidence="2">Cytoplasm</location>
    </subcellularLocation>
</comment>
<keyword evidence="13" id="KW-0391">Immunity</keyword>
<keyword evidence="8" id="KW-0399">Innate immunity</keyword>
<dbReference type="OrthoDB" id="5951542at2759"/>
<protein>
    <recommendedName>
        <fullName evidence="17">E3 ubiquitin-protein ligase TRIM65</fullName>
        <ecNumber evidence="5">2.3.2.27</ecNumber>
    </recommendedName>
    <alternativeName>
        <fullName evidence="18">Tripartite motif-containing protein 65</fullName>
    </alternativeName>
</protein>
<dbReference type="Pfam" id="PF00643">
    <property type="entry name" value="zf-B_box"/>
    <property type="match status" value="1"/>
</dbReference>
<dbReference type="InterPro" id="IPR001870">
    <property type="entry name" value="B30.2/SPRY"/>
</dbReference>
<dbReference type="GO" id="GO:0045087">
    <property type="term" value="P:innate immune response"/>
    <property type="evidence" value="ECO:0007669"/>
    <property type="project" value="UniProtKB-KW"/>
</dbReference>
<evidence type="ECO:0000256" key="19">
    <source>
        <dbReference type="PROSITE-ProRule" id="PRU00175"/>
    </source>
</evidence>
<name>A0A8B7U5E8_CASCN</name>
<dbReference type="PROSITE" id="PS00518">
    <property type="entry name" value="ZF_RING_1"/>
    <property type="match status" value="1"/>
</dbReference>
<keyword evidence="7" id="KW-0597">Phosphoprotein</keyword>
<evidence type="ECO:0000313" key="24">
    <source>
        <dbReference type="RefSeq" id="XP_020014953.1"/>
    </source>
</evidence>
<dbReference type="InterPro" id="IPR017907">
    <property type="entry name" value="Znf_RING_CS"/>
</dbReference>
<dbReference type="InterPro" id="IPR003879">
    <property type="entry name" value="Butyrophylin_SPRY"/>
</dbReference>
<sequence length="519" mass="58348">MASQLLEEKLTCSICLGLYRNPVTLPCGHNYCGDCIRNVWRRCEKTCPECRKPFPDGAEPSRNVALSDVVETLRVPAPAEGPEPEPEPGAGARCPRHGRPLELFCRTEGLCVCSACTVYDCRLHERALLDVERRERQAQLRARLEVTQQQAIQATTQLQELQQQSSQIQSSACTLASAISSKFSCLLQALKMRQALALRGIEAAKMQALAQVRDGEQLLQGHLEALSQYGNRVQELLEQGNDQTFLQESQQLIEPPEPLWPQTPLQWNEDKQLGDLNESLSPLCVLLLEEESPSSVPVKTADSAPQEALNPLALVPSVVCPLRKKLWHNYRNLTFDLDSANCHFYLSHQDQQVKHHREPQRPARPGSFELWQVQCTQSFQAGRHYWEVRTSDHSVTLGVTYPELSRHKQGTHTDNIGRGPCSWGLCIKENSVQAWHNGKVQRLPRVSGRLLGMDLDLDFGKLTFYSLEPHTQPLHTFHALFSRPLHPIFWLLEGRSLTLCHQPETSLPPGSQKVASGLS</sequence>
<keyword evidence="11 19" id="KW-0863">Zinc-finger</keyword>
<evidence type="ECO:0000256" key="16">
    <source>
        <dbReference type="ARBA" id="ARBA00065521"/>
    </source>
</evidence>
<dbReference type="InterPro" id="IPR048222">
    <property type="entry name" value="TRIM65_SPRY_PRY"/>
</dbReference>
<dbReference type="AlphaFoldDB" id="A0A8B7U5E8"/>
<evidence type="ECO:0000256" key="13">
    <source>
        <dbReference type="ARBA" id="ARBA00022859"/>
    </source>
</evidence>
<dbReference type="GeneID" id="109683491"/>
<dbReference type="SUPFAM" id="SSF57850">
    <property type="entry name" value="RING/U-box"/>
    <property type="match status" value="1"/>
</dbReference>
<dbReference type="InterPro" id="IPR058030">
    <property type="entry name" value="TRIM8/14/16/25/29/45/65_CC"/>
</dbReference>
<dbReference type="PANTHER" id="PTHR25465:SF14">
    <property type="entry name" value="E3 UBIQUITIN-PROTEIN LIGASE TRIM65"/>
    <property type="match status" value="1"/>
</dbReference>
<evidence type="ECO:0000256" key="8">
    <source>
        <dbReference type="ARBA" id="ARBA00022588"/>
    </source>
</evidence>
<dbReference type="Pfam" id="PF00622">
    <property type="entry name" value="SPRY"/>
    <property type="match status" value="1"/>
</dbReference>
<comment type="catalytic activity">
    <reaction evidence="1">
        <text>S-ubiquitinyl-[E2 ubiquitin-conjugating enzyme]-L-cysteine + [acceptor protein]-L-lysine = [E2 ubiquitin-conjugating enzyme]-L-cysteine + N(6)-ubiquitinyl-[acceptor protein]-L-lysine.</text>
        <dbReference type="EC" id="2.3.2.27"/>
    </reaction>
</comment>
<dbReference type="GO" id="GO:0010508">
    <property type="term" value="P:positive regulation of autophagy"/>
    <property type="evidence" value="ECO:0007669"/>
    <property type="project" value="TreeGrafter"/>
</dbReference>
<dbReference type="InterPro" id="IPR001841">
    <property type="entry name" value="Znf_RING"/>
</dbReference>
<keyword evidence="10" id="KW-0479">Metal-binding</keyword>